<evidence type="ECO:0000259" key="3">
    <source>
        <dbReference type="Pfam" id="PF02579"/>
    </source>
</evidence>
<dbReference type="NCBIfam" id="TIGR02663">
    <property type="entry name" value="nifX"/>
    <property type="match status" value="1"/>
</dbReference>
<dbReference type="InterPro" id="IPR036105">
    <property type="entry name" value="DiNase_FeMo-co_biosyn_sf"/>
</dbReference>
<comment type="similarity">
    <text evidence="1">Belongs to the NifX/NifY family.</text>
</comment>
<dbReference type="SUPFAM" id="SSF53146">
    <property type="entry name" value="Nitrogenase accessory factor-like"/>
    <property type="match status" value="1"/>
</dbReference>
<dbReference type="Gene3D" id="3.30.420.130">
    <property type="entry name" value="Dinitrogenase iron-molybdenum cofactor biosynthesis domain"/>
    <property type="match status" value="1"/>
</dbReference>
<evidence type="ECO:0000256" key="2">
    <source>
        <dbReference type="ARBA" id="ARBA00023231"/>
    </source>
</evidence>
<accession>A0ABM8I1G0</accession>
<dbReference type="InterPro" id="IPR051840">
    <property type="entry name" value="NifX/NifY_domain"/>
</dbReference>
<reference evidence="4 5" key="1">
    <citation type="journal article" date="2016" name="C (Basel)">
        <title>Selective Growth of and Electricity Production by Marine Exoelectrogenic Bacteria in Self-Aggregated Hydrogel of Microbially Reduced Graphene Oxide.</title>
        <authorList>
            <person name="Yoshida N."/>
            <person name="Goto Y."/>
            <person name="Miyata Y."/>
        </authorList>
    </citation>
    <scope>NUCLEOTIDE SEQUENCE [LARGE SCALE GENOMIC DNA]</scope>
    <source>
        <strain evidence="4 5">NIT-T3</strain>
    </source>
</reference>
<sequence length="149" mass="16252">MIRTRRFDIIGGSTRKGLAMKVAFASTDKVHIDGHFGQAEEFYIWNIGPEEASFAGVVQVQAEAEMGHSDDKIEARGAALADCALVYVAEIGGPAAARLVAKRIHPLKSKDREPITDVIAKLQEVLKGNPPPWLRKAMLKSERPGFADN</sequence>
<dbReference type="CDD" id="cd00853">
    <property type="entry name" value="NifX"/>
    <property type="match status" value="1"/>
</dbReference>
<evidence type="ECO:0000256" key="1">
    <source>
        <dbReference type="ARBA" id="ARBA00010285"/>
    </source>
</evidence>
<evidence type="ECO:0000313" key="4">
    <source>
        <dbReference type="EMBL" id="BCR06547.1"/>
    </source>
</evidence>
<organism evidence="4 5">
    <name type="scientific">Desulfuromonas versatilis</name>
    <dbReference type="NCBI Taxonomy" id="2802975"/>
    <lineage>
        <taxon>Bacteria</taxon>
        <taxon>Pseudomonadati</taxon>
        <taxon>Thermodesulfobacteriota</taxon>
        <taxon>Desulfuromonadia</taxon>
        <taxon>Desulfuromonadales</taxon>
        <taxon>Desulfuromonadaceae</taxon>
        <taxon>Desulfuromonas</taxon>
    </lineage>
</organism>
<name>A0ABM8I1G0_9BACT</name>
<dbReference type="Proteomes" id="UP001319827">
    <property type="component" value="Chromosome"/>
</dbReference>
<dbReference type="InterPro" id="IPR034169">
    <property type="entry name" value="NifX-like"/>
</dbReference>
<gene>
    <name evidence="4" type="primary">nifX</name>
    <name evidence="4" type="ORF">DESUT3_36160</name>
</gene>
<dbReference type="Pfam" id="PF02579">
    <property type="entry name" value="Nitro_FeMo-Co"/>
    <property type="match status" value="1"/>
</dbReference>
<protein>
    <submittedName>
        <fullName evidence="4">Nitrogen fixation protein NifX</fullName>
    </submittedName>
</protein>
<keyword evidence="5" id="KW-1185">Reference proteome</keyword>
<reference evidence="4 5" key="2">
    <citation type="journal article" date="2021" name="Int. J. Syst. Evol. Microbiol.">
        <title>Isolation and Polyphasic Characterization of Desulfuromonas versatilis sp. Nov., an Electrogenic Bacteria Capable of Versatile Metabolism Isolated from a Graphene Oxide-Reducing Enrichment Culture.</title>
        <authorList>
            <person name="Xie L."/>
            <person name="Yoshida N."/>
            <person name="Ishii S."/>
            <person name="Meng L."/>
        </authorList>
    </citation>
    <scope>NUCLEOTIDE SEQUENCE [LARGE SCALE GENOMIC DNA]</scope>
    <source>
        <strain evidence="4 5">NIT-T3</strain>
    </source>
</reference>
<dbReference type="RefSeq" id="WP_318835957.1">
    <property type="nucleotide sequence ID" value="NZ_AP024355.1"/>
</dbReference>
<evidence type="ECO:0000313" key="5">
    <source>
        <dbReference type="Proteomes" id="UP001319827"/>
    </source>
</evidence>
<feature type="domain" description="Dinitrogenase iron-molybdenum cofactor biosynthesis" evidence="3">
    <location>
        <begin position="31"/>
        <end position="123"/>
    </location>
</feature>
<dbReference type="PANTHER" id="PTHR33937">
    <property type="entry name" value="IRON-MOLYBDENUM PROTEIN-RELATED-RELATED"/>
    <property type="match status" value="1"/>
</dbReference>
<dbReference type="InterPro" id="IPR003731">
    <property type="entry name" value="Di-Nase_FeMo-co_biosynth"/>
</dbReference>
<dbReference type="InterPro" id="IPR013480">
    <property type="entry name" value="NifX"/>
</dbReference>
<dbReference type="PANTHER" id="PTHR33937:SF1">
    <property type="entry name" value="IRON-MOLIBDENUM COFACTOR PROCESSING PROTEIN"/>
    <property type="match status" value="1"/>
</dbReference>
<dbReference type="EMBL" id="AP024355">
    <property type="protein sequence ID" value="BCR06547.1"/>
    <property type="molecule type" value="Genomic_DNA"/>
</dbReference>
<keyword evidence="2" id="KW-0535">Nitrogen fixation</keyword>
<proteinExistence type="inferred from homology"/>